<dbReference type="EMBL" id="UYRT01092086">
    <property type="protein sequence ID" value="VDN37775.1"/>
    <property type="molecule type" value="Genomic_DNA"/>
</dbReference>
<name>A0A183EJS4_9BILA</name>
<organism evidence="3">
    <name type="scientific">Gongylonema pulchrum</name>
    <dbReference type="NCBI Taxonomy" id="637853"/>
    <lineage>
        <taxon>Eukaryota</taxon>
        <taxon>Metazoa</taxon>
        <taxon>Ecdysozoa</taxon>
        <taxon>Nematoda</taxon>
        <taxon>Chromadorea</taxon>
        <taxon>Rhabditida</taxon>
        <taxon>Spirurina</taxon>
        <taxon>Spiruromorpha</taxon>
        <taxon>Spiruroidea</taxon>
        <taxon>Gongylonematidae</taxon>
        <taxon>Gongylonema</taxon>
    </lineage>
</organism>
<proteinExistence type="predicted"/>
<dbReference type="WBParaSite" id="GPUH_0002124001-mRNA-1">
    <property type="protein sequence ID" value="GPUH_0002124001-mRNA-1"/>
    <property type="gene ID" value="GPUH_0002124001"/>
</dbReference>
<evidence type="ECO:0000313" key="1">
    <source>
        <dbReference type="EMBL" id="VDN37775.1"/>
    </source>
</evidence>
<dbReference type="OrthoDB" id="5855668at2759"/>
<dbReference type="Proteomes" id="UP000271098">
    <property type="component" value="Unassembled WGS sequence"/>
</dbReference>
<sequence length="80" mass="9132">MLFDATFENTAPLATYRLNPNARMVYNKHIGTLAIADSKMLCLRRDYSDTFLLKTALKRPSPKIVSVEMPSEEVHFISLQ</sequence>
<keyword evidence="2" id="KW-1185">Reference proteome</keyword>
<protein>
    <submittedName>
        <fullName evidence="3">CNH domain-containing protein</fullName>
    </submittedName>
</protein>
<dbReference type="AlphaFoldDB" id="A0A183EJS4"/>
<reference evidence="1 2" key="2">
    <citation type="submission" date="2018-11" db="EMBL/GenBank/DDBJ databases">
        <authorList>
            <consortium name="Pathogen Informatics"/>
        </authorList>
    </citation>
    <scope>NUCLEOTIDE SEQUENCE [LARGE SCALE GENOMIC DNA]</scope>
</reference>
<gene>
    <name evidence="1" type="ORF">GPUH_LOCUS21215</name>
</gene>
<reference evidence="3" key="1">
    <citation type="submission" date="2016-06" db="UniProtKB">
        <authorList>
            <consortium name="WormBaseParasite"/>
        </authorList>
    </citation>
    <scope>IDENTIFICATION</scope>
</reference>
<accession>A0A183EJS4</accession>
<evidence type="ECO:0000313" key="3">
    <source>
        <dbReference type="WBParaSite" id="GPUH_0002124001-mRNA-1"/>
    </source>
</evidence>
<evidence type="ECO:0000313" key="2">
    <source>
        <dbReference type="Proteomes" id="UP000271098"/>
    </source>
</evidence>